<sequence length="54" mass="5728">MSLAISNTVLEGLLVGWLEAPIADGWHPLLSCGAQALHTSASTPVRRRCLDGNK</sequence>
<keyword evidence="2" id="KW-1185">Reference proteome</keyword>
<gene>
    <name evidence="1" type="ORF">CLUP02_00009</name>
</gene>
<proteinExistence type="predicted"/>
<reference evidence="1" key="1">
    <citation type="journal article" date="2021" name="Mol. Plant Microbe Interact.">
        <title>Complete Genome Sequence of the Plant-Pathogenic Fungus Colletotrichum lupini.</title>
        <authorList>
            <person name="Baroncelli R."/>
            <person name="Pensec F."/>
            <person name="Da Lio D."/>
            <person name="Boufleur T."/>
            <person name="Vicente I."/>
            <person name="Sarrocco S."/>
            <person name="Picot A."/>
            <person name="Baraldi E."/>
            <person name="Sukno S."/>
            <person name="Thon M."/>
            <person name="Le Floch G."/>
        </authorList>
    </citation>
    <scope>NUCLEOTIDE SEQUENCE</scope>
    <source>
        <strain evidence="1">IMI 504893</strain>
    </source>
</reference>
<protein>
    <submittedName>
        <fullName evidence="1">Uncharacterized protein</fullName>
    </submittedName>
</protein>
<name>A0A9Q8S9S8_9PEZI</name>
<dbReference type="GeneID" id="73334073"/>
<dbReference type="RefSeq" id="XP_049135020.1">
    <property type="nucleotide sequence ID" value="XM_049279063.1"/>
</dbReference>
<organism evidence="1 2">
    <name type="scientific">Colletotrichum lupini</name>
    <dbReference type="NCBI Taxonomy" id="145971"/>
    <lineage>
        <taxon>Eukaryota</taxon>
        <taxon>Fungi</taxon>
        <taxon>Dikarya</taxon>
        <taxon>Ascomycota</taxon>
        <taxon>Pezizomycotina</taxon>
        <taxon>Sordariomycetes</taxon>
        <taxon>Hypocreomycetidae</taxon>
        <taxon>Glomerellales</taxon>
        <taxon>Glomerellaceae</taxon>
        <taxon>Colletotrichum</taxon>
        <taxon>Colletotrichum acutatum species complex</taxon>
    </lineage>
</organism>
<dbReference type="AlphaFoldDB" id="A0A9Q8S9S8"/>
<dbReference type="KEGG" id="clup:CLUP02_00009"/>
<dbReference type="Proteomes" id="UP000830671">
    <property type="component" value="Chromosome 1"/>
</dbReference>
<evidence type="ECO:0000313" key="1">
    <source>
        <dbReference type="EMBL" id="UQC73365.1"/>
    </source>
</evidence>
<evidence type="ECO:0000313" key="2">
    <source>
        <dbReference type="Proteomes" id="UP000830671"/>
    </source>
</evidence>
<accession>A0A9Q8S9S8</accession>
<dbReference type="EMBL" id="CP019471">
    <property type="protein sequence ID" value="UQC73365.1"/>
    <property type="molecule type" value="Genomic_DNA"/>
</dbReference>